<accession>A0A077X2R0</accession>
<reference evidence="8" key="1">
    <citation type="journal article" date="2014" name="Genome Announc.">
        <title>De novo whole-genome sequence and genome annotation of Lichtheimia ramosa.</title>
        <authorList>
            <person name="Linde J."/>
            <person name="Schwartze V."/>
            <person name="Binder U."/>
            <person name="Lass-Florl C."/>
            <person name="Voigt K."/>
            <person name="Horn F."/>
        </authorList>
    </citation>
    <scope>NUCLEOTIDE SEQUENCE</scope>
    <source>
        <strain evidence="8">JMRC FSU:6197</strain>
    </source>
</reference>
<dbReference type="PANTHER" id="PTHR11814">
    <property type="entry name" value="SULFATE TRANSPORTER"/>
    <property type="match status" value="1"/>
</dbReference>
<dbReference type="SUPFAM" id="SSF52091">
    <property type="entry name" value="SpoIIaa-like"/>
    <property type="match status" value="1"/>
</dbReference>
<evidence type="ECO:0000256" key="5">
    <source>
        <dbReference type="SAM" id="MobiDB-lite"/>
    </source>
</evidence>
<name>A0A077X2R0_9FUNG</name>
<evidence type="ECO:0000256" key="4">
    <source>
        <dbReference type="ARBA" id="ARBA00023136"/>
    </source>
</evidence>
<dbReference type="PROSITE" id="PS01130">
    <property type="entry name" value="SLC26A"/>
    <property type="match status" value="1"/>
</dbReference>
<dbReference type="InterPro" id="IPR011547">
    <property type="entry name" value="SLC26A/SulP_dom"/>
</dbReference>
<feature type="transmembrane region" description="Helical" evidence="6">
    <location>
        <begin position="142"/>
        <end position="164"/>
    </location>
</feature>
<feature type="transmembrane region" description="Helical" evidence="6">
    <location>
        <begin position="47"/>
        <end position="65"/>
    </location>
</feature>
<keyword evidence="3 6" id="KW-1133">Transmembrane helix</keyword>
<feature type="transmembrane region" description="Helical" evidence="6">
    <location>
        <begin position="306"/>
        <end position="326"/>
    </location>
</feature>
<feature type="transmembrane region" description="Helical" evidence="6">
    <location>
        <begin position="102"/>
        <end position="121"/>
    </location>
</feature>
<feature type="transmembrane region" description="Helical" evidence="6">
    <location>
        <begin position="218"/>
        <end position="238"/>
    </location>
</feature>
<evidence type="ECO:0000259" key="7">
    <source>
        <dbReference type="PROSITE" id="PS50801"/>
    </source>
</evidence>
<dbReference type="EMBL" id="LK023379">
    <property type="protein sequence ID" value="CDS13332.1"/>
    <property type="molecule type" value="Genomic_DNA"/>
</dbReference>
<dbReference type="InterPro" id="IPR002645">
    <property type="entry name" value="STAS_dom"/>
</dbReference>
<dbReference type="InterPro" id="IPR036513">
    <property type="entry name" value="STAS_dom_sf"/>
</dbReference>
<evidence type="ECO:0000313" key="8">
    <source>
        <dbReference type="EMBL" id="CDS13332.1"/>
    </source>
</evidence>
<dbReference type="Pfam" id="PF01740">
    <property type="entry name" value="STAS"/>
    <property type="match status" value="1"/>
</dbReference>
<feature type="transmembrane region" description="Helical" evidence="6">
    <location>
        <begin position="77"/>
        <end position="96"/>
    </location>
</feature>
<feature type="transmembrane region" description="Helical" evidence="6">
    <location>
        <begin position="382"/>
        <end position="399"/>
    </location>
</feature>
<comment type="subcellular location">
    <subcellularLocation>
        <location evidence="1">Membrane</location>
        <topology evidence="1">Multi-pass membrane protein</topology>
    </subcellularLocation>
</comment>
<dbReference type="InterPro" id="IPR001902">
    <property type="entry name" value="SLC26A/SulP_fam"/>
</dbReference>
<keyword evidence="4 6" id="KW-0472">Membrane</keyword>
<keyword evidence="2 6" id="KW-0812">Transmembrane</keyword>
<organism evidence="8">
    <name type="scientific">Lichtheimia ramosa</name>
    <dbReference type="NCBI Taxonomy" id="688394"/>
    <lineage>
        <taxon>Eukaryota</taxon>
        <taxon>Fungi</taxon>
        <taxon>Fungi incertae sedis</taxon>
        <taxon>Mucoromycota</taxon>
        <taxon>Mucoromycotina</taxon>
        <taxon>Mucoromycetes</taxon>
        <taxon>Mucorales</taxon>
        <taxon>Lichtheimiaceae</taxon>
        <taxon>Lichtheimia</taxon>
    </lineage>
</organism>
<dbReference type="OrthoDB" id="288203at2759"/>
<dbReference type="CDD" id="cd07042">
    <property type="entry name" value="STAS_SulP_like_sulfate_transporter"/>
    <property type="match status" value="1"/>
</dbReference>
<dbReference type="NCBIfam" id="TIGR00815">
    <property type="entry name" value="sulP"/>
    <property type="match status" value="1"/>
</dbReference>
<evidence type="ECO:0000256" key="3">
    <source>
        <dbReference type="ARBA" id="ARBA00022989"/>
    </source>
</evidence>
<sequence>MQAAYIDNPPPRYIDQARAFGQHLGGHVRSYFGGMLPFMTWLPHYNVSWAISDLICAITVGTVVVPQSMAYAKIAELPPQYGLYSSFVGVVIYPFLGTSKDVSLGTSAIMSLLVGQIWVSIKSMPEFESGVWTQHQYAVTMALFAGIVTLGLSILRLGILFDFICEPAIAGFMAGSGLTIVINQFSKIFGVPNINTSEAPYLVFGKTLIHLNQSGVDAAFGILSLVWLYGIRYLSQYLTRRYPQYARVIFYFNISRSVVLIVFTTFLSWLIIHFGYGDADDTPFAILGDVPSGFQMMGVPTVDRSLLATIATNIPSVVTLLIMEHCAIATSLGKASDYRINVNQEIMANGLANIFGSFFSSYPVTGSFSRSAVSSKSGAKTPMLNFVVAIIVVLALYVFTPAFQYIISASLAAVIIHAVTDLIVGPSVWYKYWRLHPSELIIFAAAYIISLFTRLDISVYVPVALSLIVQLYRSARPSYAIMGKLIPPSSLSSPTQETFFCSFSHPTLGRHVQPISKGILCFQPHDNLVFENAKYLFGKLHEMVSSQDDILKAVILDFSSVHQMDYTAMEELKSVAIASLRHSNSQHVRWYFVVNDSLAVRKCLLVAGFGTQRPKRGGLFHSDWSDRSGSKLVLQHHQDEKEQPNSNMDDNECHESKHQHGQVIMMERYGAAAAEAPSLDDSVGMDTTSTGHFQGKYVSPEDQVDWNTIQCIRDVYPYFFPSLQAAATAAVEAHFPADDILEAPPLPLSPSSTNTDAAAATTPSDNDMTKAV</sequence>
<dbReference type="Gene3D" id="3.30.750.24">
    <property type="entry name" value="STAS domain"/>
    <property type="match status" value="1"/>
</dbReference>
<gene>
    <name evidence="8" type="ORF">LRAMOSA05510</name>
</gene>
<dbReference type="Pfam" id="PF00916">
    <property type="entry name" value="Sulfate_transp"/>
    <property type="match status" value="1"/>
</dbReference>
<evidence type="ECO:0000256" key="1">
    <source>
        <dbReference type="ARBA" id="ARBA00004141"/>
    </source>
</evidence>
<dbReference type="PROSITE" id="PS50801">
    <property type="entry name" value="STAS"/>
    <property type="match status" value="1"/>
</dbReference>
<feature type="transmembrane region" description="Helical" evidence="6">
    <location>
        <begin position="406"/>
        <end position="429"/>
    </location>
</feature>
<protein>
    <recommendedName>
        <fullName evidence="7">STAS domain-containing protein</fullName>
    </recommendedName>
</protein>
<feature type="compositionally biased region" description="Low complexity" evidence="5">
    <location>
        <begin position="749"/>
        <end position="766"/>
    </location>
</feature>
<feature type="transmembrane region" description="Helical" evidence="6">
    <location>
        <begin position="441"/>
        <end position="469"/>
    </location>
</feature>
<dbReference type="AlphaFoldDB" id="A0A077X2R0"/>
<evidence type="ECO:0000256" key="2">
    <source>
        <dbReference type="ARBA" id="ARBA00022692"/>
    </source>
</evidence>
<dbReference type="GO" id="GO:0008271">
    <property type="term" value="F:secondary active sulfate transmembrane transporter activity"/>
    <property type="evidence" value="ECO:0007669"/>
    <property type="project" value="InterPro"/>
</dbReference>
<dbReference type="InterPro" id="IPR018045">
    <property type="entry name" value="S04_transporter_CS"/>
</dbReference>
<feature type="transmembrane region" description="Helical" evidence="6">
    <location>
        <begin position="250"/>
        <end position="272"/>
    </location>
</feature>
<evidence type="ECO:0000256" key="6">
    <source>
        <dbReference type="SAM" id="Phobius"/>
    </source>
</evidence>
<dbReference type="GO" id="GO:0016020">
    <property type="term" value="C:membrane"/>
    <property type="evidence" value="ECO:0007669"/>
    <property type="project" value="UniProtKB-SubCell"/>
</dbReference>
<feature type="domain" description="STAS" evidence="7">
    <location>
        <begin position="518"/>
        <end position="609"/>
    </location>
</feature>
<proteinExistence type="predicted"/>
<feature type="region of interest" description="Disordered" evidence="5">
    <location>
        <begin position="742"/>
        <end position="772"/>
    </location>
</feature>